<dbReference type="Proteomes" id="UP000827892">
    <property type="component" value="Chromosome I"/>
</dbReference>
<feature type="region of interest" description="Disordered" evidence="2">
    <location>
        <begin position="1073"/>
        <end position="1104"/>
    </location>
</feature>
<name>A0AAE9J001_CAEBR</name>
<dbReference type="AlphaFoldDB" id="A0AAE9J001"/>
<feature type="coiled-coil region" evidence="1">
    <location>
        <begin position="908"/>
        <end position="953"/>
    </location>
</feature>
<accession>A0AAE9J001</accession>
<keyword evidence="3" id="KW-0472">Membrane</keyword>
<sequence length="1104" mass="126272">MLIEGVEVDLLKWFIIFFIVSSILTCICIGCRMIDSKTDITQMGMDCCICPRGFVKRPPKRIVLLEPTTRIQQAGFTIYCVDRPMPATNLPYHFDRVEVEQCLNTLFGTRSIFLPETTVAVSIPARGFCSTSEFHMFSKQDVSKESPTGYSYEMVSSSVQAASTDAISFFGCSSRILAGVTIYLGIGGELMESAYRINCNLILMKMIRNVHRYHRWIPFSRTAIYIKSLLRDSWRPVAPMNYIRPQLRHSDAESFRYRIRQSVSSRPSGAHEEIIQLQRRVEDMFVARPITCQPTSVTVHMGLRRPSSMRSCRIPADINLNVTQITRERPPPLRIATDFIIDMPLDTPSPVEEGIAHNKDLPPDYDSLEAAAFNFSDTSQPPPRTRRFCGCETSLSHRINTRYNPQTSVCAGADAGSAMIISCDLGNIGKSNYFELVVECRETEAPSTTVTWFKGGVHGKYLEDLMTRGSSEISWNSENGVVNVRSKRATNSNLHQVNGILAPFARLTHALDLEAALFDSDPTINQFADKLLDSEPSSIDSLLSFDSDFPNKIRKSLDGSSIQELVEGYEKIESSLKNLKQKPLELSQKTLIEIRNVLDAKKTDFPNTNQLLESFERFKTTLFEHSNFGSNGKNFQKKITQFLNNAKKSRRVLRKMRDLKISADLKTQFQDCSKLISKIFPKDLSSIFPMKTAERIGFILRDQKILNKADGPKNLEYFMMQDETTSLELLRKYLNGSIIRGSLSNPELMKKLENDLKPILALGGSQNKFKTFIYKFSTNSQFNVLLEPFERLDYIGSPEEYNTEKLKWFEKTYGKWQTGFNLVKDFYLGVLKNVDDAEKHSDGQNFNYVTIEKWLEPFDTAKMDAFENELSNINSKDTLQTFRNDNAVFKSVGSLVSVSAELQKFKAAHEALSDLENLSGRVQDAETNLLNFVEEFMEELKDERLEKMKLLAQTVSKFLNDGRTEGYANLEEIQHGFKGEFENAPKLCDQNSREEKEATFIQKHTDFVNDVYQNPRDKLRKNIARKILKVPRSQKYVEEISVWILTWKENLKQYREFFDAQTPREEWWTATKQKLGEQEKEVSKVMEARRAQEKKSGHSDPFAV</sequence>
<feature type="compositionally biased region" description="Basic and acidic residues" evidence="2">
    <location>
        <begin position="1074"/>
        <end position="1098"/>
    </location>
</feature>
<protein>
    <submittedName>
        <fullName evidence="4">Uncharacterized protein</fullName>
    </submittedName>
</protein>
<gene>
    <name evidence="4" type="ORF">L3Y34_016111</name>
</gene>
<evidence type="ECO:0000313" key="5">
    <source>
        <dbReference type="Proteomes" id="UP000827892"/>
    </source>
</evidence>
<feature type="transmembrane region" description="Helical" evidence="3">
    <location>
        <begin position="12"/>
        <end position="34"/>
    </location>
</feature>
<evidence type="ECO:0000313" key="4">
    <source>
        <dbReference type="EMBL" id="ULU13384.1"/>
    </source>
</evidence>
<evidence type="ECO:0000256" key="2">
    <source>
        <dbReference type="SAM" id="MobiDB-lite"/>
    </source>
</evidence>
<organism evidence="4 5">
    <name type="scientific">Caenorhabditis briggsae</name>
    <dbReference type="NCBI Taxonomy" id="6238"/>
    <lineage>
        <taxon>Eukaryota</taxon>
        <taxon>Metazoa</taxon>
        <taxon>Ecdysozoa</taxon>
        <taxon>Nematoda</taxon>
        <taxon>Chromadorea</taxon>
        <taxon>Rhabditida</taxon>
        <taxon>Rhabditina</taxon>
        <taxon>Rhabditomorpha</taxon>
        <taxon>Rhabditoidea</taxon>
        <taxon>Rhabditidae</taxon>
        <taxon>Peloderinae</taxon>
        <taxon>Caenorhabditis</taxon>
    </lineage>
</organism>
<reference evidence="4 5" key="1">
    <citation type="submission" date="2022-05" db="EMBL/GenBank/DDBJ databases">
        <title>Chromosome-level reference genomes for two strains of Caenorhabditis briggsae: an improved platform for comparative genomics.</title>
        <authorList>
            <person name="Stevens L."/>
            <person name="Andersen E.C."/>
        </authorList>
    </citation>
    <scope>NUCLEOTIDE SEQUENCE [LARGE SCALE GENOMIC DNA]</scope>
    <source>
        <strain evidence="4">QX1410_ONT</strain>
        <tissue evidence="4">Whole-organism</tissue>
    </source>
</reference>
<keyword evidence="3" id="KW-1133">Transmembrane helix</keyword>
<evidence type="ECO:0000256" key="1">
    <source>
        <dbReference type="SAM" id="Coils"/>
    </source>
</evidence>
<proteinExistence type="predicted"/>
<keyword evidence="1" id="KW-0175">Coiled coil</keyword>
<evidence type="ECO:0000256" key="3">
    <source>
        <dbReference type="SAM" id="Phobius"/>
    </source>
</evidence>
<keyword evidence="3" id="KW-0812">Transmembrane</keyword>
<dbReference type="EMBL" id="CP090891">
    <property type="protein sequence ID" value="ULU13384.1"/>
    <property type="molecule type" value="Genomic_DNA"/>
</dbReference>